<dbReference type="Pfam" id="PF01694">
    <property type="entry name" value="Rhomboid"/>
    <property type="match status" value="1"/>
</dbReference>
<reference evidence="9 10" key="1">
    <citation type="submission" date="2023-12" db="EMBL/GenBank/DDBJ databases">
        <title>A high-quality genome assembly for Dillenia turbinata (Dilleniales).</title>
        <authorList>
            <person name="Chanderbali A."/>
        </authorList>
    </citation>
    <scope>NUCLEOTIDE SEQUENCE [LARGE SCALE GENOMIC DNA]</scope>
    <source>
        <strain evidence="9">LSX21</strain>
        <tissue evidence="9">Leaf</tissue>
    </source>
</reference>
<dbReference type="AlphaFoldDB" id="A0AAN8W6Z4"/>
<evidence type="ECO:0000256" key="3">
    <source>
        <dbReference type="ARBA" id="ARBA00022692"/>
    </source>
</evidence>
<dbReference type="SUPFAM" id="SSF50249">
    <property type="entry name" value="Nucleic acid-binding proteins"/>
    <property type="match status" value="1"/>
</dbReference>
<dbReference type="GO" id="GO:0004252">
    <property type="term" value="F:serine-type endopeptidase activity"/>
    <property type="evidence" value="ECO:0007669"/>
    <property type="project" value="InterPro"/>
</dbReference>
<protein>
    <recommendedName>
        <fullName evidence="6">RHOMBOID-like protein</fullName>
        <ecNumber evidence="6">3.4.21.105</ecNumber>
    </recommendedName>
</protein>
<comment type="subcellular location">
    <subcellularLocation>
        <location evidence="1 6">Membrane</location>
        <topology evidence="1 6">Multi-pass membrane protein</topology>
    </subcellularLocation>
</comment>
<dbReference type="GO" id="GO:0004540">
    <property type="term" value="F:RNA nuclease activity"/>
    <property type="evidence" value="ECO:0007669"/>
    <property type="project" value="InterPro"/>
</dbReference>
<keyword evidence="10" id="KW-1185">Reference proteome</keyword>
<accession>A0AAN8W6Z4</accession>
<comment type="similarity">
    <text evidence="2 6">Belongs to the peptidase S54 family.</text>
</comment>
<dbReference type="GO" id="GO:0016020">
    <property type="term" value="C:membrane"/>
    <property type="evidence" value="ECO:0007669"/>
    <property type="project" value="UniProtKB-SubCell"/>
</dbReference>
<evidence type="ECO:0000256" key="4">
    <source>
        <dbReference type="ARBA" id="ARBA00022989"/>
    </source>
</evidence>
<keyword evidence="3 6" id="KW-0812">Transmembrane</keyword>
<evidence type="ECO:0000256" key="2">
    <source>
        <dbReference type="ARBA" id="ARBA00009045"/>
    </source>
</evidence>
<feature type="transmembrane region" description="Helical" evidence="6">
    <location>
        <begin position="164"/>
        <end position="184"/>
    </location>
</feature>
<feature type="domain" description="RNB" evidence="7">
    <location>
        <begin position="20"/>
        <end position="81"/>
    </location>
</feature>
<dbReference type="Proteomes" id="UP001370490">
    <property type="component" value="Unassembled WGS sequence"/>
</dbReference>
<dbReference type="InterPro" id="IPR002610">
    <property type="entry name" value="Peptidase_S54_rhomboid-like"/>
</dbReference>
<dbReference type="PANTHER" id="PTHR22936">
    <property type="entry name" value="RHOMBOID-RELATED"/>
    <property type="match status" value="1"/>
</dbReference>
<comment type="function">
    <text evidence="6">Serine protease involved in intramembrane proteolysis.</text>
</comment>
<keyword evidence="5 6" id="KW-0472">Membrane</keyword>
<evidence type="ECO:0000259" key="7">
    <source>
        <dbReference type="Pfam" id="PF00773"/>
    </source>
</evidence>
<dbReference type="EMBL" id="JBAMMX010000004">
    <property type="protein sequence ID" value="KAK6942966.1"/>
    <property type="molecule type" value="Genomic_DNA"/>
</dbReference>
<dbReference type="GO" id="GO:0006508">
    <property type="term" value="P:proteolysis"/>
    <property type="evidence" value="ECO:0007669"/>
    <property type="project" value="UniProtKB-KW"/>
</dbReference>
<dbReference type="InterPro" id="IPR022764">
    <property type="entry name" value="Peptidase_S54_rhomboid_dom"/>
</dbReference>
<feature type="domain" description="Peptidase S54 rhomboid" evidence="8">
    <location>
        <begin position="88"/>
        <end position="136"/>
    </location>
</feature>
<sequence>MIEASLLFLLINTETNTIDRKDLTYLKVYAIDVDEDDEIWCFLELDDALSATRIQDVWFKVWIHVANPSSLVQPWSRIDRYNLDTIGLFNQTVISVGSSGAVFGLLWAMLSELMTNWSIYANKCLDFYLALCFLFVPSLSGLPRDTESGDASAPVRSKFKSYQCVLWTISLILLIVGPFTAVAIEKGALVSNFDKYAVGLIMLFKGVNGNDHCSWCHYLHCIPTKRWSCKQPAPRR</sequence>
<dbReference type="EC" id="3.4.21.105" evidence="6"/>
<feature type="transmembrane region" description="Helical" evidence="6">
    <location>
        <begin position="86"/>
        <end position="107"/>
    </location>
</feature>
<comment type="caution">
    <text evidence="9">The sequence shown here is derived from an EMBL/GenBank/DDBJ whole genome shotgun (WGS) entry which is preliminary data.</text>
</comment>
<dbReference type="InterPro" id="IPR012340">
    <property type="entry name" value="NA-bd_OB-fold"/>
</dbReference>
<keyword evidence="6" id="KW-0378">Hydrolase</keyword>
<dbReference type="InterPro" id="IPR035952">
    <property type="entry name" value="Rhomboid-like_sf"/>
</dbReference>
<name>A0AAN8W6Z4_9MAGN</name>
<proteinExistence type="inferred from homology"/>
<evidence type="ECO:0000256" key="5">
    <source>
        <dbReference type="ARBA" id="ARBA00023136"/>
    </source>
</evidence>
<keyword evidence="6" id="KW-0645">Protease</keyword>
<organism evidence="9 10">
    <name type="scientific">Dillenia turbinata</name>
    <dbReference type="NCBI Taxonomy" id="194707"/>
    <lineage>
        <taxon>Eukaryota</taxon>
        <taxon>Viridiplantae</taxon>
        <taxon>Streptophyta</taxon>
        <taxon>Embryophyta</taxon>
        <taxon>Tracheophyta</taxon>
        <taxon>Spermatophyta</taxon>
        <taxon>Magnoliopsida</taxon>
        <taxon>eudicotyledons</taxon>
        <taxon>Gunneridae</taxon>
        <taxon>Pentapetalae</taxon>
        <taxon>Dilleniales</taxon>
        <taxon>Dilleniaceae</taxon>
        <taxon>Dillenia</taxon>
    </lineage>
</organism>
<comment type="catalytic activity">
    <reaction evidence="6">
        <text>Cleaves type-1 transmembrane domains using a catalytic dyad composed of serine and histidine that are contributed by different transmembrane domains.</text>
        <dbReference type="EC" id="3.4.21.105"/>
    </reaction>
</comment>
<evidence type="ECO:0000259" key="8">
    <source>
        <dbReference type="Pfam" id="PF01694"/>
    </source>
</evidence>
<keyword evidence="6" id="KW-0720">Serine protease</keyword>
<dbReference type="SUPFAM" id="SSF144091">
    <property type="entry name" value="Rhomboid-like"/>
    <property type="match status" value="1"/>
</dbReference>
<dbReference type="GO" id="GO:0003723">
    <property type="term" value="F:RNA binding"/>
    <property type="evidence" value="ECO:0007669"/>
    <property type="project" value="InterPro"/>
</dbReference>
<comment type="caution">
    <text evidence="6">Lacks conserved residue(s) required for the propagation of feature annotation.</text>
</comment>
<keyword evidence="4 6" id="KW-1133">Transmembrane helix</keyword>
<evidence type="ECO:0000313" key="10">
    <source>
        <dbReference type="Proteomes" id="UP001370490"/>
    </source>
</evidence>
<gene>
    <name evidence="9" type="ORF">RJ641_028343</name>
</gene>
<dbReference type="InterPro" id="IPR001900">
    <property type="entry name" value="RNase_II/R"/>
</dbReference>
<evidence type="ECO:0000313" key="9">
    <source>
        <dbReference type="EMBL" id="KAK6942966.1"/>
    </source>
</evidence>
<evidence type="ECO:0000256" key="6">
    <source>
        <dbReference type="RuleBase" id="RU362115"/>
    </source>
</evidence>
<dbReference type="Pfam" id="PF00773">
    <property type="entry name" value="RNB"/>
    <property type="match status" value="1"/>
</dbReference>
<dbReference type="PANTHER" id="PTHR22936:SF79">
    <property type="entry name" value="RHOMBOID-LIKE PROTEIN 4"/>
    <property type="match status" value="1"/>
</dbReference>
<evidence type="ECO:0000256" key="1">
    <source>
        <dbReference type="ARBA" id="ARBA00004141"/>
    </source>
</evidence>
<feature type="transmembrane region" description="Helical" evidence="6">
    <location>
        <begin position="127"/>
        <end position="143"/>
    </location>
</feature>
<feature type="non-terminal residue" evidence="9">
    <location>
        <position position="236"/>
    </location>
</feature>